<keyword evidence="6" id="KW-0297">G-protein coupled receptor</keyword>
<evidence type="ECO:0000256" key="5">
    <source>
        <dbReference type="ARBA" id="ARBA00022989"/>
    </source>
</evidence>
<dbReference type="PANTHER" id="PTHR26452">
    <property type="entry name" value="OLFACTORY RECEPTOR"/>
    <property type="match status" value="1"/>
</dbReference>
<dbReference type="InterPro" id="IPR017452">
    <property type="entry name" value="GPCR_Rhodpsn_7TM"/>
</dbReference>
<evidence type="ECO:0000256" key="6">
    <source>
        <dbReference type="ARBA" id="ARBA00023040"/>
    </source>
</evidence>
<feature type="transmembrane region" description="Helical" evidence="10">
    <location>
        <begin position="269"/>
        <end position="287"/>
    </location>
</feature>
<evidence type="ECO:0000256" key="8">
    <source>
        <dbReference type="ARBA" id="ARBA00023170"/>
    </source>
</evidence>
<dbReference type="GO" id="GO:0004930">
    <property type="term" value="F:G protein-coupled receptor activity"/>
    <property type="evidence" value="ECO:0007669"/>
    <property type="project" value="UniProtKB-KW"/>
</dbReference>
<sequence length="315" mass="34978">MNNHTSKSTFLLMRISDVQELQILHAFVFLALYLLSIIGNLLILIAVALDYHLHTPMYFLLSNLAVLDLGSVSVTVPKSIAMSLADDTSISYYGCVAQVFFFIFFFTTGFCVLIIMAHDRNIAICKPLQYERIMHKEACFHMVALGWFAGLCNALLHTGGTFANAFCSNTVSQFFCEIPQLLKLSCSDLYLVEFGLIVLSCSIAIGSLIFIIKTYVQIFATVLRIPSVHGQRKAFSTCIPHLTVVSVLILCGGSAHARPPTNTTSALDVAFAVIYSIIPPLLNPFIYSMRNKELKAALWKLLNFRFSSKTISIHL</sequence>
<dbReference type="GO" id="GO:0005886">
    <property type="term" value="C:plasma membrane"/>
    <property type="evidence" value="ECO:0007669"/>
    <property type="project" value="UniProtKB-SubCell"/>
</dbReference>
<dbReference type="RefSeq" id="XP_020634415.2">
    <property type="nucleotide sequence ID" value="XM_020778756.2"/>
</dbReference>
<evidence type="ECO:0000256" key="9">
    <source>
        <dbReference type="ARBA" id="ARBA00023224"/>
    </source>
</evidence>
<feature type="transmembrane region" description="Helical" evidence="10">
    <location>
        <begin position="233"/>
        <end position="257"/>
    </location>
</feature>
<dbReference type="Gene3D" id="1.20.1070.10">
    <property type="entry name" value="Rhodopsin 7-helix transmembrane proteins"/>
    <property type="match status" value="1"/>
</dbReference>
<gene>
    <name evidence="13" type="primary">LOC110071022</name>
</gene>
<reference evidence="13" key="1">
    <citation type="submission" date="2025-08" db="UniProtKB">
        <authorList>
            <consortium name="RefSeq"/>
        </authorList>
    </citation>
    <scope>IDENTIFICATION</scope>
</reference>
<evidence type="ECO:0000256" key="7">
    <source>
        <dbReference type="ARBA" id="ARBA00023136"/>
    </source>
</evidence>
<accession>A0A6J0SH77</accession>
<keyword evidence="4" id="KW-0716">Sensory transduction</keyword>
<evidence type="ECO:0000256" key="10">
    <source>
        <dbReference type="SAM" id="Phobius"/>
    </source>
</evidence>
<dbReference type="InterPro" id="IPR050516">
    <property type="entry name" value="Olfactory_GPCR"/>
</dbReference>
<dbReference type="AlphaFoldDB" id="A0A6J0SH77"/>
<dbReference type="InParanoid" id="A0A6J0SH77"/>
<proteinExistence type="predicted"/>
<evidence type="ECO:0000256" key="4">
    <source>
        <dbReference type="ARBA" id="ARBA00022725"/>
    </source>
</evidence>
<keyword evidence="8" id="KW-0675">Receptor</keyword>
<evidence type="ECO:0000259" key="11">
    <source>
        <dbReference type="PROSITE" id="PS50262"/>
    </source>
</evidence>
<evidence type="ECO:0000313" key="12">
    <source>
        <dbReference type="Proteomes" id="UP001652642"/>
    </source>
</evidence>
<comment type="subcellular location">
    <subcellularLocation>
        <location evidence="1">Cell membrane</location>
        <topology evidence="1">Multi-pass membrane protein</topology>
    </subcellularLocation>
</comment>
<keyword evidence="4" id="KW-0552">Olfaction</keyword>
<keyword evidence="12" id="KW-1185">Reference proteome</keyword>
<feature type="transmembrane region" description="Helical" evidence="10">
    <location>
        <begin position="189"/>
        <end position="212"/>
    </location>
</feature>
<dbReference type="Pfam" id="PF13853">
    <property type="entry name" value="7tm_4"/>
    <property type="match status" value="1"/>
</dbReference>
<evidence type="ECO:0000256" key="2">
    <source>
        <dbReference type="ARBA" id="ARBA00022475"/>
    </source>
</evidence>
<dbReference type="GeneID" id="110071022"/>
<keyword evidence="2" id="KW-1003">Cell membrane</keyword>
<dbReference type="PRINTS" id="PR00237">
    <property type="entry name" value="GPCRRHODOPSN"/>
</dbReference>
<keyword evidence="9" id="KW-0807">Transducer</keyword>
<name>A0A6J0SH77_9SAUR</name>
<keyword evidence="5 10" id="KW-1133">Transmembrane helix</keyword>
<organism evidence="12 13">
    <name type="scientific">Pogona vitticeps</name>
    <name type="common">central bearded dragon</name>
    <dbReference type="NCBI Taxonomy" id="103695"/>
    <lineage>
        <taxon>Eukaryota</taxon>
        <taxon>Metazoa</taxon>
        <taxon>Chordata</taxon>
        <taxon>Craniata</taxon>
        <taxon>Vertebrata</taxon>
        <taxon>Euteleostomi</taxon>
        <taxon>Lepidosauria</taxon>
        <taxon>Squamata</taxon>
        <taxon>Bifurcata</taxon>
        <taxon>Unidentata</taxon>
        <taxon>Episquamata</taxon>
        <taxon>Toxicofera</taxon>
        <taxon>Iguania</taxon>
        <taxon>Acrodonta</taxon>
        <taxon>Agamidae</taxon>
        <taxon>Amphibolurinae</taxon>
        <taxon>Pogona</taxon>
    </lineage>
</organism>
<dbReference type="KEGG" id="pvt:110071022"/>
<dbReference type="Proteomes" id="UP001652642">
    <property type="component" value="Chromosome 6"/>
</dbReference>
<evidence type="ECO:0000256" key="1">
    <source>
        <dbReference type="ARBA" id="ARBA00004651"/>
    </source>
</evidence>
<feature type="transmembrane region" description="Helical" evidence="10">
    <location>
        <begin position="96"/>
        <end position="117"/>
    </location>
</feature>
<dbReference type="InterPro" id="IPR000276">
    <property type="entry name" value="GPCR_Rhodpsn"/>
</dbReference>
<evidence type="ECO:0000256" key="3">
    <source>
        <dbReference type="ARBA" id="ARBA00022692"/>
    </source>
</evidence>
<dbReference type="PROSITE" id="PS50262">
    <property type="entry name" value="G_PROTEIN_RECEP_F1_2"/>
    <property type="match status" value="1"/>
</dbReference>
<dbReference type="CDD" id="cd15227">
    <property type="entry name" value="7tmA_OR14-like"/>
    <property type="match status" value="1"/>
</dbReference>
<dbReference type="InterPro" id="IPR000725">
    <property type="entry name" value="Olfact_rcpt"/>
</dbReference>
<feature type="transmembrane region" description="Helical" evidence="10">
    <location>
        <begin position="23"/>
        <end position="49"/>
    </location>
</feature>
<dbReference type="GO" id="GO:0004984">
    <property type="term" value="F:olfactory receptor activity"/>
    <property type="evidence" value="ECO:0007669"/>
    <property type="project" value="InterPro"/>
</dbReference>
<protein>
    <submittedName>
        <fullName evidence="13">Olfactory receptor 14C36-like</fullName>
    </submittedName>
</protein>
<keyword evidence="3 10" id="KW-0812">Transmembrane</keyword>
<evidence type="ECO:0000313" key="13">
    <source>
        <dbReference type="RefSeq" id="XP_020634415.2"/>
    </source>
</evidence>
<keyword evidence="7 10" id="KW-0472">Membrane</keyword>
<feature type="domain" description="G-protein coupled receptors family 1 profile" evidence="11">
    <location>
        <begin position="39"/>
        <end position="287"/>
    </location>
</feature>
<feature type="transmembrane region" description="Helical" evidence="10">
    <location>
        <begin position="138"/>
        <end position="156"/>
    </location>
</feature>
<dbReference type="OrthoDB" id="9830543at2759"/>
<dbReference type="PRINTS" id="PR00245">
    <property type="entry name" value="OLFACTORYR"/>
</dbReference>
<dbReference type="SUPFAM" id="SSF81321">
    <property type="entry name" value="Family A G protein-coupled receptor-like"/>
    <property type="match status" value="1"/>
</dbReference>